<dbReference type="EMBL" id="LRCR01000010">
    <property type="protein sequence ID" value="KUQ84764.1"/>
    <property type="molecule type" value="Genomic_DNA"/>
</dbReference>
<accession>A0A0X4ESV6</accession>
<keyword evidence="1" id="KW-0472">Membrane</keyword>
<evidence type="ECO:0000313" key="2">
    <source>
        <dbReference type="EMBL" id="KUQ84764.1"/>
    </source>
</evidence>
<dbReference type="RefSeq" id="WP_059310839.1">
    <property type="nucleotide sequence ID" value="NZ_LRCR01000010.1"/>
</dbReference>
<gene>
    <name evidence="2" type="ORF">AWI28_14855</name>
</gene>
<evidence type="ECO:0000313" key="3">
    <source>
        <dbReference type="Proteomes" id="UP000064715"/>
    </source>
</evidence>
<organism evidence="2 3">
    <name type="scientific">Enterobacter genomosp. O</name>
    <dbReference type="NCBI Taxonomy" id="2364150"/>
    <lineage>
        <taxon>Bacteria</taxon>
        <taxon>Pseudomonadati</taxon>
        <taxon>Pseudomonadota</taxon>
        <taxon>Gammaproteobacteria</taxon>
        <taxon>Enterobacterales</taxon>
        <taxon>Enterobacteriaceae</taxon>
        <taxon>Enterobacter</taxon>
        <taxon>Enterobacter cloacae complex</taxon>
        <taxon>Enterobacter cloacae complex clade O</taxon>
    </lineage>
</organism>
<proteinExistence type="predicted"/>
<dbReference type="AlphaFoldDB" id="A0A0X4ESV6"/>
<comment type="caution">
    <text evidence="2">The sequence shown here is derived from an EMBL/GenBank/DDBJ whole genome shotgun (WGS) entry which is preliminary data.</text>
</comment>
<sequence>MKARKIILWAAVGWTPMLIFTVSVFILWLALNFSFMWVKLTGILICGAGGYFLIETMPGGWIWRELHSPPSEATPEGKEDK</sequence>
<feature type="transmembrane region" description="Helical" evidence="1">
    <location>
        <begin position="36"/>
        <end position="54"/>
    </location>
</feature>
<keyword evidence="1" id="KW-1133">Transmembrane helix</keyword>
<keyword evidence="3" id="KW-1185">Reference proteome</keyword>
<reference evidence="3" key="1">
    <citation type="submission" date="2016-01" db="EMBL/GenBank/DDBJ databases">
        <title>WGS of SAMN04407783.</title>
        <authorList>
            <person name="Adams M."/>
            <person name="Sutton G."/>
            <person name="Nelson K."/>
            <person name="Thaden J."/>
            <person name="Fowler V."/>
            <person name="Mccorrison J."/>
            <person name="Sanka R."/>
            <person name="Brinkac L."/>
            <person name="Nierman W."/>
        </authorList>
    </citation>
    <scope>NUCLEOTIDE SEQUENCE [LARGE SCALE GENOMIC DNA]</scope>
    <source>
        <strain evidence="3">GN04363</strain>
    </source>
</reference>
<evidence type="ECO:0000256" key="1">
    <source>
        <dbReference type="SAM" id="Phobius"/>
    </source>
</evidence>
<dbReference type="OrthoDB" id="6614732at2"/>
<name>A0A0X4ESV6_9ENTR</name>
<protein>
    <submittedName>
        <fullName evidence="2">Uncharacterized protein</fullName>
    </submittedName>
</protein>
<feature type="transmembrane region" description="Helical" evidence="1">
    <location>
        <begin position="7"/>
        <end position="30"/>
    </location>
</feature>
<keyword evidence="1" id="KW-0812">Transmembrane</keyword>
<dbReference type="Proteomes" id="UP000064715">
    <property type="component" value="Unassembled WGS sequence"/>
</dbReference>